<evidence type="ECO:0000313" key="2">
    <source>
        <dbReference type="Proteomes" id="UP001144978"/>
    </source>
</evidence>
<proteinExistence type="predicted"/>
<sequence length="680" mass="74679">MAEAVQYIAWLDVTHSSDSTRAVLGAGGSSRPLRERIKVRDLEAHAPVLALASLVASHHIASNISGAHLCKRLLLSVHGRVSFTLHHIAFLTAARTPFICSSFQTLSLSGHSLVFLPYYRLSLAMDSLCLPTYREGHSRRYHPYPCPPRSRGIQVTDRLVRHLNYHPPISSVLRLIVIEILFPHQSRSALQDEGLLSDEVGEILSSRDENGRKPGERHPFCSRDSNVPFALVFDQSRYDTREIRSDTAQHGSQNDVTNLERALGLEPGQQHHGFIAVVLELAAAVRSAINWPAVVLKKFFSPNDDVLVLWVLVDASAKGSSEVQTETHAPRRVAITPGGRYLVMSCSNSILPSQSQVTTLPKECLRSSANLFAPTRSCCTLLTAISITTRTHSGLQSMSLSLRLRAIALCPRTGLSRAAACPGLLPRACGVRRAPAGVRLFSLHSVWRSVPPPPDNLKKGKQSEDEPTPAEKAPTIRENIYTIPNLLTLSRIAACPVLGWSIVNNDFYLATGILVYAGLTDLVDGFLARRFNMRSVLGTILDPAADKMLMTTLTVTLAMKDLLPVPLAVIILGRDVLLSLAAFYIRYTTLPPPVGAISIPELLSRDRFAQKTFTRYWDFSIPSAEVHPTGISKVNTALQLLLMGTTTIGPILPFDIAVSLHALQYVYARLVAEYTLTLEY</sequence>
<dbReference type="Proteomes" id="UP001144978">
    <property type="component" value="Unassembled WGS sequence"/>
</dbReference>
<protein>
    <submittedName>
        <fullName evidence="1">Uncharacterized protein</fullName>
    </submittedName>
</protein>
<evidence type="ECO:0000313" key="1">
    <source>
        <dbReference type="EMBL" id="KAJ2995085.1"/>
    </source>
</evidence>
<accession>A0ACC1PLG9</accession>
<keyword evidence="2" id="KW-1185">Reference proteome</keyword>
<dbReference type="EMBL" id="JANSHE010002137">
    <property type="protein sequence ID" value="KAJ2995085.1"/>
    <property type="molecule type" value="Genomic_DNA"/>
</dbReference>
<gene>
    <name evidence="1" type="ORF">NUW54_g7450</name>
</gene>
<organism evidence="1 2">
    <name type="scientific">Trametes sanguinea</name>
    <dbReference type="NCBI Taxonomy" id="158606"/>
    <lineage>
        <taxon>Eukaryota</taxon>
        <taxon>Fungi</taxon>
        <taxon>Dikarya</taxon>
        <taxon>Basidiomycota</taxon>
        <taxon>Agaricomycotina</taxon>
        <taxon>Agaricomycetes</taxon>
        <taxon>Polyporales</taxon>
        <taxon>Polyporaceae</taxon>
        <taxon>Trametes</taxon>
    </lineage>
</organism>
<comment type="caution">
    <text evidence="1">The sequence shown here is derived from an EMBL/GenBank/DDBJ whole genome shotgun (WGS) entry which is preliminary data.</text>
</comment>
<reference evidence="1" key="1">
    <citation type="submission" date="2022-08" db="EMBL/GenBank/DDBJ databases">
        <title>Genome Sequence of Pycnoporus sanguineus.</title>
        <authorList>
            <person name="Buettner E."/>
        </authorList>
    </citation>
    <scope>NUCLEOTIDE SEQUENCE</scope>
    <source>
        <strain evidence="1">CG-C14</strain>
    </source>
</reference>
<name>A0ACC1PLG9_9APHY</name>